<reference evidence="1" key="1">
    <citation type="submission" date="2020-05" db="EMBL/GenBank/DDBJ databases">
        <title>Large-scale comparative analyses of tick genomes elucidate their genetic diversity and vector capacities.</title>
        <authorList>
            <person name="Jia N."/>
            <person name="Wang J."/>
            <person name="Shi W."/>
            <person name="Du L."/>
            <person name="Sun Y."/>
            <person name="Zhan W."/>
            <person name="Jiang J."/>
            <person name="Wang Q."/>
            <person name="Zhang B."/>
            <person name="Ji P."/>
            <person name="Sakyi L.B."/>
            <person name="Cui X."/>
            <person name="Yuan T."/>
            <person name="Jiang B."/>
            <person name="Yang W."/>
            <person name="Lam T.T.-Y."/>
            <person name="Chang Q."/>
            <person name="Ding S."/>
            <person name="Wang X."/>
            <person name="Zhu J."/>
            <person name="Ruan X."/>
            <person name="Zhao L."/>
            <person name="Wei J."/>
            <person name="Que T."/>
            <person name="Du C."/>
            <person name="Cheng J."/>
            <person name="Dai P."/>
            <person name="Han X."/>
            <person name="Huang E."/>
            <person name="Gao Y."/>
            <person name="Liu J."/>
            <person name="Shao H."/>
            <person name="Ye R."/>
            <person name="Li L."/>
            <person name="Wei W."/>
            <person name="Wang X."/>
            <person name="Wang C."/>
            <person name="Yang T."/>
            <person name="Huo Q."/>
            <person name="Li W."/>
            <person name="Guo W."/>
            <person name="Chen H."/>
            <person name="Zhou L."/>
            <person name="Ni X."/>
            <person name="Tian J."/>
            <person name="Zhou Y."/>
            <person name="Sheng Y."/>
            <person name="Liu T."/>
            <person name="Pan Y."/>
            <person name="Xia L."/>
            <person name="Li J."/>
            <person name="Zhao F."/>
            <person name="Cao W."/>
        </authorList>
    </citation>
    <scope>NUCLEOTIDE SEQUENCE</scope>
    <source>
        <strain evidence="1">Hyas-2018</strain>
    </source>
</reference>
<gene>
    <name evidence="1" type="ORF">HPB50_022935</name>
</gene>
<name>A0ACB7TA34_HYAAI</name>
<evidence type="ECO:0000313" key="1">
    <source>
        <dbReference type="EMBL" id="KAH6941724.1"/>
    </source>
</evidence>
<sequence length="2513" mass="271972">MPTSLHLWLVILFTAWFPAPEPYGLLVEGRSLHTRYPGPTPASERLSALGAILKRHVAKLRSAPKVELVFLVDSSASVGADNFVNELRFVRKLLADFTVSHDRTRVALVTFSSKKKVVREVDHITVPSFENHKCALHNRQLAGVKYSGGGTFTLGAMKEAMEILKFAREDAAKAVFLVTDGYSNGGDPRPCAKMLRDSDVTIYTFGIRNGNVRELQDMASTPYDEHCYILDSFEEFEALARRALHEDMHVGPHQLVNATECAGLCPESRQCCHHEALCTCGISSGQYACLCPKGHYGSGLKGECYPCPRGTYQPVEASGDASICIPCPHAHQNSSPGSTSVAQCHCKRGYSTEGGTCKVVQCDPLSPPTNGYMVNADCEVVFNAACGFRCNPGYRLTGNSIRVCQHDGNWSGSDPVCEKKKCSPLESPLRGSMSCSSDSFDFDTTCEFECQRGYALIGSRKRTCLSIALWDGLPALCRPVTCPPLVAPANGALSPPHCSETKSSFGEQCTVTCDDGFRVTGPGVRHCLSTGTWSDPDDMTICAGTEPPVIRNCPGDIVVNSEPGYGEAIVDWEMLEAVDRAGSSLFLNVAPSVMPPHLFPIGEHEVSYWAEDEWGNTAFCNFTVTVADVEPPFVEGCSDPPEAFSEGLPFVHVSWEEPVFSDNSGDVKLWQSHKPGSAFPVGETTVTYVAADASGNNASCVIKVTVRENRCSQPPHPANGKAICRSSTSGVTCKISCLDGYDLQPDSPSEFSCTFEDGWAPYQPQHFPDCSESVPYTSAAVKARMLYSAPLGLECDESVRMSMRDHIEMKFASQASMCPDGVSCAVEDLSVECRTGGSTSSRHRVKRSEETEIDVYFRVTGSHNETASSTNKHLLSAMKAFLARLKEAVLRKELDVTLEQGDLTATVLEESEDGSRMFCPPGSIPSLTHCVKCPVGTYYETHNQTEAKCRPCPKGTFQPIEGQEMCVRCPNGTFTAAVKSKSEKDCKEQCRPGTFSGTGLRPCKRCRKSHYQPDYGTASCMPCPGGTRSKRRGSVSVSECEALCSPGFVSKSGVVPCFKCPNGYDQPKHGQKACRRCSDGAGNAVMAQDKAVSSRCNGSVPSTESVDLRDLVEANPCLSQPCLNGATCVVVPAGFLCVCQPPYAGPRCEHRRNQCARNPCRFGSKCKEEPGGFSCHCPAGRTGTDCSEDVDECASNPCQNNGTCSNTPGSFSCNCKQGFGGQTCSEDEDECLSAPCLNGGTCVDRPGNYSCICPALFGGHWCEEELDACLSGPCLNGADCVNLGSRYRCVCSPGYDGEQCDIDIDECSTAPCNEGSTCLDLVGRFECTCPPGLTGRLCESEADPRFKLYFSGTNVFDKASVESLRKPLTELTACMWMKTTDRYNYGTPFSYATESVDNMLTFTDYSGFVLYVNGHRIITDVTANDGYWHHVCFSWSSAGGLWSVLKDGRLAENGSGLAAGTEIPANGTLVLGQEQDRRGGSFSISESYSGEMTHVNLWSTVLGVEQVAPLLTRCEFYFGDVVAWTDFRERLSGHILAASWGFCQGKQFFFFSYLHTCFRCPPPPAPVHGVVSFSATNTASVATYSCDQGHAVMRATTRRCLASGEWSHPIPVCIGVPCGMPAEPANGSVRGSVFWYSAKVTYVCRRGYRIHGAAERRCQENGLWSGDEPQCESISCEAHPHVTNGVLAPSNESLFRPGSKLRVVCDKGYEFVESELVCTEHGEWSPPHAICQPISCQEPLTVANGVAGLISEVDGARVIVTVTYSCHNGFELSGSPILTCDVEVGTWSHNPPTCERVSCGQPTNLSAGVICEAADKHFFGDVVSCRCSLGYEISGRIEMVCLANKTWSLPEATCTPVKCPKPAHPQHGEVFATNLEFGAMATYMCHPNYTLLGSRWRRCTYDGSWSDQEPACVPLECPPHPPVANGRQVRKATTPSGRTLGSTVAVTCSRGFKLRGASTRICHTTAQWSPPEMPLCEPADCSEPIVGPHTVLSYTDTALGSSARFSCADGYVLAGNVAAVCGWAGLWAPSIPECVPVDCGPPKPLEHGEVVEAESTMFQSIAKYTCRPGFRLSGSDQRTCAANGTWVGEDMKCHVVSCPEPEEVHHGTAVYPSTTFGSSIEYQCDPWFELHGVQQRTCLADGRWSDSTPRCLPTSCAAPRPIQHGRVHTTTSFSLFSCERGFRLVGPRALRCNADGTWSGELPECVPMNCSLQDQVPNGRLVQDDATGETVRVSCQPRYRLQGVDRWTCLANGSWLVPGETMCLLAECPPPDPPVNGVVSGTDFNISSVVFYHCNPGYTLEGVQQRTCLDTGQWEHDVPTCKPAKGCGTAARPCPNSSCPQPQHPLNGRVTYDRLEVGGISNYTCQPGYRLSGPPSRLCSRDGRWEGREPSCRARRCPPIQATPEHAHVDYTGFTQGHNATYSCDTGYSARGLSRSVCQSDGSWKRDENFECLRDHCPPLQSPARGRLILEGAWLGAKAHYECDAGLTILGGAPRVCTPDGTWSGKEASCIPP</sequence>
<protein>
    <submittedName>
        <fullName evidence="1">Uncharacterized protein</fullName>
    </submittedName>
</protein>
<dbReference type="EMBL" id="CM023491">
    <property type="protein sequence ID" value="KAH6941724.1"/>
    <property type="molecule type" value="Genomic_DNA"/>
</dbReference>
<evidence type="ECO:0000313" key="2">
    <source>
        <dbReference type="Proteomes" id="UP000821845"/>
    </source>
</evidence>
<organism evidence="1 2">
    <name type="scientific">Hyalomma asiaticum</name>
    <name type="common">Tick</name>
    <dbReference type="NCBI Taxonomy" id="266040"/>
    <lineage>
        <taxon>Eukaryota</taxon>
        <taxon>Metazoa</taxon>
        <taxon>Ecdysozoa</taxon>
        <taxon>Arthropoda</taxon>
        <taxon>Chelicerata</taxon>
        <taxon>Arachnida</taxon>
        <taxon>Acari</taxon>
        <taxon>Parasitiformes</taxon>
        <taxon>Ixodida</taxon>
        <taxon>Ixodoidea</taxon>
        <taxon>Ixodidae</taxon>
        <taxon>Hyalomminae</taxon>
        <taxon>Hyalomma</taxon>
    </lineage>
</organism>
<accession>A0ACB7TA34</accession>
<comment type="caution">
    <text evidence="1">The sequence shown here is derived from an EMBL/GenBank/DDBJ whole genome shotgun (WGS) entry which is preliminary data.</text>
</comment>
<keyword evidence="2" id="KW-1185">Reference proteome</keyword>
<proteinExistence type="predicted"/>
<dbReference type="Proteomes" id="UP000821845">
    <property type="component" value="Chromosome 11"/>
</dbReference>